<dbReference type="PRINTS" id="PR00757">
    <property type="entry name" value="AMINEOXDASEF"/>
</dbReference>
<comment type="cofactor">
    <cofactor evidence="1">
        <name>FAD</name>
        <dbReference type="ChEBI" id="CHEBI:57692"/>
    </cofactor>
</comment>
<protein>
    <submittedName>
        <fullName evidence="5">15-cis-phytoene desaturase</fullName>
        <ecNumber evidence="5">1.3.5.5</ecNumber>
    </submittedName>
</protein>
<dbReference type="InterPro" id="IPR050464">
    <property type="entry name" value="Zeta_carotene_desat/Oxidored"/>
</dbReference>
<evidence type="ECO:0000256" key="2">
    <source>
        <dbReference type="ARBA" id="ARBA00023002"/>
    </source>
</evidence>
<dbReference type="Proteomes" id="UP000319557">
    <property type="component" value="Chromosome"/>
</dbReference>
<feature type="domain" description="Amine oxidase" evidence="4">
    <location>
        <begin position="15"/>
        <end position="439"/>
    </location>
</feature>
<dbReference type="EC" id="1.3.5.5" evidence="5"/>
<dbReference type="Gene3D" id="3.50.50.60">
    <property type="entry name" value="FAD/NAD(P)-binding domain"/>
    <property type="match status" value="1"/>
</dbReference>
<evidence type="ECO:0000313" key="6">
    <source>
        <dbReference type="Proteomes" id="UP000319557"/>
    </source>
</evidence>
<sequence length="465" mass="50819">METAPPRVAIVGGGLAGMAAALGLSQAGFKVTLIEARSKTGGRAGSFIDPTTGAEIDYCQHVGMGCCTNLLDLLKRTGQLDAWRRYRSLTFIGPEGQVCPFARSRWMPAPLHLMKAFSGLSYLSQDLRKTIAHGIWKLMRLRPEDQANWPTMRDWLTAAGQSESAIREFWDVILVSALGEATDRVAVAPARKVLVDGFLSHRDAGDVWVPQLPLSVLFGQRLPDDLTRRGVEIRLSARATGIESHGGRATGVRLSDGSTIAADYLLIATPWHQLQNVLGDASDAVDDGESIALIPASPITGIHLWCDRPLTDADHLVFVDRTIQWLFRPTFASDQTGRIYHQIVISGSRDLPPRQQLLDQVVNELRELLPAARDANVVDSRIVTDPKSVFSVSRETEKRRPAATTRLPNLWLAGDWTATGWPATMESAVIGGYRAADQIADTLGRPCGNEQPALATSWLAKLLIR</sequence>
<evidence type="ECO:0000256" key="3">
    <source>
        <dbReference type="PIRSR" id="PIRSR601613-1"/>
    </source>
</evidence>
<proteinExistence type="predicted"/>
<dbReference type="InterPro" id="IPR036188">
    <property type="entry name" value="FAD/NAD-bd_sf"/>
</dbReference>
<evidence type="ECO:0000256" key="1">
    <source>
        <dbReference type="ARBA" id="ARBA00001974"/>
    </source>
</evidence>
<dbReference type="NCBIfam" id="TIGR03467">
    <property type="entry name" value="HpnE"/>
    <property type="match status" value="1"/>
</dbReference>
<organism evidence="5 6">
    <name type="scientific">Rosistilla ulvae</name>
    <dbReference type="NCBI Taxonomy" id="1930277"/>
    <lineage>
        <taxon>Bacteria</taxon>
        <taxon>Pseudomonadati</taxon>
        <taxon>Planctomycetota</taxon>
        <taxon>Planctomycetia</taxon>
        <taxon>Pirellulales</taxon>
        <taxon>Pirellulaceae</taxon>
        <taxon>Rosistilla</taxon>
    </lineage>
</organism>
<keyword evidence="6" id="KW-1185">Reference proteome</keyword>
<dbReference type="OrthoDB" id="9814556at2"/>
<name>A0A517LW74_9BACT</name>
<dbReference type="RefSeq" id="WP_145342867.1">
    <property type="nucleotide sequence ID" value="NZ_CP036261.1"/>
</dbReference>
<dbReference type="InterPro" id="IPR002937">
    <property type="entry name" value="Amino_oxidase"/>
</dbReference>
<dbReference type="PANTHER" id="PTHR42923">
    <property type="entry name" value="PROTOPORPHYRINOGEN OXIDASE"/>
    <property type="match status" value="1"/>
</dbReference>
<reference evidence="5 6" key="1">
    <citation type="submission" date="2019-02" db="EMBL/GenBank/DDBJ databases">
        <title>Deep-cultivation of Planctomycetes and their phenomic and genomic characterization uncovers novel biology.</title>
        <authorList>
            <person name="Wiegand S."/>
            <person name="Jogler M."/>
            <person name="Boedeker C."/>
            <person name="Pinto D."/>
            <person name="Vollmers J."/>
            <person name="Rivas-Marin E."/>
            <person name="Kohn T."/>
            <person name="Peeters S.H."/>
            <person name="Heuer A."/>
            <person name="Rast P."/>
            <person name="Oberbeckmann S."/>
            <person name="Bunk B."/>
            <person name="Jeske O."/>
            <person name="Meyerdierks A."/>
            <person name="Storesund J.E."/>
            <person name="Kallscheuer N."/>
            <person name="Luecker S."/>
            <person name="Lage O.M."/>
            <person name="Pohl T."/>
            <person name="Merkel B.J."/>
            <person name="Hornburger P."/>
            <person name="Mueller R.-W."/>
            <person name="Bruemmer F."/>
            <person name="Labrenz M."/>
            <person name="Spormann A.M."/>
            <person name="Op den Camp H."/>
            <person name="Overmann J."/>
            <person name="Amann R."/>
            <person name="Jetten M.S.M."/>
            <person name="Mascher T."/>
            <person name="Medema M.H."/>
            <person name="Devos D.P."/>
            <person name="Kaster A.-K."/>
            <person name="Ovreas L."/>
            <person name="Rohde M."/>
            <person name="Galperin M.Y."/>
            <person name="Jogler C."/>
        </authorList>
    </citation>
    <scope>NUCLEOTIDE SEQUENCE [LARGE SCALE GENOMIC DNA]</scope>
    <source>
        <strain evidence="5 6">EC9</strain>
    </source>
</reference>
<dbReference type="InterPro" id="IPR017830">
    <property type="entry name" value="SQase_HpnE"/>
</dbReference>
<dbReference type="AlphaFoldDB" id="A0A517LW74"/>
<feature type="binding site" evidence="3">
    <location>
        <begin position="35"/>
        <end position="36"/>
    </location>
    <ligand>
        <name>FAD</name>
        <dbReference type="ChEBI" id="CHEBI:57692"/>
    </ligand>
</feature>
<keyword evidence="2 5" id="KW-0560">Oxidoreductase</keyword>
<dbReference type="GO" id="GO:0016491">
    <property type="term" value="F:oxidoreductase activity"/>
    <property type="evidence" value="ECO:0007669"/>
    <property type="project" value="UniProtKB-KW"/>
</dbReference>
<evidence type="ECO:0000313" key="5">
    <source>
        <dbReference type="EMBL" id="QDS86870.1"/>
    </source>
</evidence>
<accession>A0A517LW74</accession>
<dbReference type="EMBL" id="CP036261">
    <property type="protein sequence ID" value="QDS86870.1"/>
    <property type="molecule type" value="Genomic_DNA"/>
</dbReference>
<dbReference type="SUPFAM" id="SSF51905">
    <property type="entry name" value="FAD/NAD(P)-binding domain"/>
    <property type="match status" value="1"/>
</dbReference>
<dbReference type="Pfam" id="PF01593">
    <property type="entry name" value="Amino_oxidase"/>
    <property type="match status" value="1"/>
</dbReference>
<dbReference type="InterPro" id="IPR001613">
    <property type="entry name" value="Flavin_amine_oxidase"/>
</dbReference>
<dbReference type="PANTHER" id="PTHR42923:SF47">
    <property type="entry name" value="BLR3003 PROTEIN"/>
    <property type="match status" value="1"/>
</dbReference>
<dbReference type="KEGG" id="ruv:EC9_10450"/>
<gene>
    <name evidence="5" type="primary">pds</name>
    <name evidence="5" type="ORF">EC9_10450</name>
</gene>
<evidence type="ECO:0000259" key="4">
    <source>
        <dbReference type="Pfam" id="PF01593"/>
    </source>
</evidence>